<evidence type="ECO:0000256" key="3">
    <source>
        <dbReference type="ARBA" id="ARBA00022692"/>
    </source>
</evidence>
<reference evidence="10 11" key="1">
    <citation type="submission" date="2016-07" db="EMBL/GenBank/DDBJ databases">
        <title>Genome of Pelobium manganitolerans.</title>
        <authorList>
            <person name="Wu S."/>
            <person name="Wang G."/>
        </authorList>
    </citation>
    <scope>NUCLEOTIDE SEQUENCE [LARGE SCALE GENOMIC DNA]</scope>
    <source>
        <strain evidence="10 11">YS-25</strain>
    </source>
</reference>
<feature type="transmembrane region" description="Helical" evidence="7">
    <location>
        <begin position="73"/>
        <end position="96"/>
    </location>
</feature>
<evidence type="ECO:0000256" key="7">
    <source>
        <dbReference type="SAM" id="Phobius"/>
    </source>
</evidence>
<dbReference type="PANTHER" id="PTHR43731:SF14">
    <property type="entry name" value="PRESENILIN-ASSOCIATED RHOMBOID-LIKE PROTEIN, MITOCHONDRIAL"/>
    <property type="match status" value="1"/>
</dbReference>
<evidence type="ECO:0000259" key="9">
    <source>
        <dbReference type="Pfam" id="PF20216"/>
    </source>
</evidence>
<keyword evidence="5 7" id="KW-1133">Transmembrane helix</keyword>
<feature type="domain" description="DUF6576" evidence="9">
    <location>
        <begin position="255"/>
        <end position="284"/>
    </location>
</feature>
<accession>A0A419SBQ6</accession>
<keyword evidence="6 7" id="KW-0472">Membrane</keyword>
<evidence type="ECO:0000313" key="11">
    <source>
        <dbReference type="Proteomes" id="UP000283433"/>
    </source>
</evidence>
<sequence length="294" mass="32989">MNTIDELKMKIFASGTKVNLLIAINVAVFLVFGLLNVGEYLITRQNHVDLFIREYLAVPTYLPKLLTRFWTPFTYMFLHAGFFHILFNMLWLYWMGRIFEDFLNSKKLVFVYIAGGLAGAFFYIASFNLFPAFADVRLTSAAVGASASVTAILVACATLVPNYSIHLLFLGAIRLKWIALIYVVIDLLSITGSNAGGYLSHLGGAIFGFVFIKALQNGNDWSKPFTQRPTRKSKLKVVSKSHVQNFKVKNTETPNQATIDAILDKISTSGYDNLTAKEKETLFKASTQHEEKEK</sequence>
<feature type="transmembrane region" description="Helical" evidence="7">
    <location>
        <begin position="20"/>
        <end position="42"/>
    </location>
</feature>
<dbReference type="SUPFAM" id="SSF144091">
    <property type="entry name" value="Rhomboid-like"/>
    <property type="match status" value="1"/>
</dbReference>
<comment type="subcellular location">
    <subcellularLocation>
        <location evidence="1">Membrane</location>
        <topology evidence="1">Multi-pass membrane protein</topology>
    </subcellularLocation>
</comment>
<comment type="caution">
    <text evidence="10">The sequence shown here is derived from an EMBL/GenBank/DDBJ whole genome shotgun (WGS) entry which is preliminary data.</text>
</comment>
<dbReference type="PANTHER" id="PTHR43731">
    <property type="entry name" value="RHOMBOID PROTEASE"/>
    <property type="match status" value="1"/>
</dbReference>
<evidence type="ECO:0000256" key="4">
    <source>
        <dbReference type="ARBA" id="ARBA00022801"/>
    </source>
</evidence>
<keyword evidence="11" id="KW-1185">Reference proteome</keyword>
<organism evidence="10 11">
    <name type="scientific">Pelobium manganitolerans</name>
    <dbReference type="NCBI Taxonomy" id="1842495"/>
    <lineage>
        <taxon>Bacteria</taxon>
        <taxon>Pseudomonadati</taxon>
        <taxon>Bacteroidota</taxon>
        <taxon>Sphingobacteriia</taxon>
        <taxon>Sphingobacteriales</taxon>
        <taxon>Sphingobacteriaceae</taxon>
        <taxon>Pelobium</taxon>
    </lineage>
</organism>
<name>A0A419SBQ6_9SPHI</name>
<dbReference type="Proteomes" id="UP000283433">
    <property type="component" value="Unassembled WGS sequence"/>
</dbReference>
<dbReference type="InterPro" id="IPR022764">
    <property type="entry name" value="Peptidase_S54_rhomboid_dom"/>
</dbReference>
<gene>
    <name evidence="10" type="ORF">BCY91_01100</name>
</gene>
<dbReference type="EMBL" id="MBTA01000001">
    <property type="protein sequence ID" value="RKD20249.1"/>
    <property type="molecule type" value="Genomic_DNA"/>
</dbReference>
<evidence type="ECO:0000256" key="6">
    <source>
        <dbReference type="ARBA" id="ARBA00023136"/>
    </source>
</evidence>
<feature type="transmembrane region" description="Helical" evidence="7">
    <location>
        <begin position="108"/>
        <end position="126"/>
    </location>
</feature>
<dbReference type="GO" id="GO:0004252">
    <property type="term" value="F:serine-type endopeptidase activity"/>
    <property type="evidence" value="ECO:0007669"/>
    <property type="project" value="InterPro"/>
</dbReference>
<dbReference type="Pfam" id="PF01694">
    <property type="entry name" value="Rhomboid"/>
    <property type="match status" value="1"/>
</dbReference>
<dbReference type="InterPro" id="IPR050925">
    <property type="entry name" value="Rhomboid_protease_S54"/>
</dbReference>
<comment type="similarity">
    <text evidence="2">Belongs to the peptidase S54 family.</text>
</comment>
<keyword evidence="10" id="KW-0645">Protease</keyword>
<dbReference type="InterPro" id="IPR046483">
    <property type="entry name" value="DUF6576"/>
</dbReference>
<dbReference type="GO" id="GO:0006508">
    <property type="term" value="P:proteolysis"/>
    <property type="evidence" value="ECO:0007669"/>
    <property type="project" value="UniProtKB-KW"/>
</dbReference>
<protein>
    <submittedName>
        <fullName evidence="10">Rhomboid family intramembrane serine protease</fullName>
    </submittedName>
</protein>
<evidence type="ECO:0000256" key="2">
    <source>
        <dbReference type="ARBA" id="ARBA00009045"/>
    </source>
</evidence>
<keyword evidence="3 7" id="KW-0812">Transmembrane</keyword>
<dbReference type="Pfam" id="PF20216">
    <property type="entry name" value="DUF6576"/>
    <property type="match status" value="1"/>
</dbReference>
<evidence type="ECO:0000256" key="1">
    <source>
        <dbReference type="ARBA" id="ARBA00004141"/>
    </source>
</evidence>
<evidence type="ECO:0000259" key="8">
    <source>
        <dbReference type="Pfam" id="PF01694"/>
    </source>
</evidence>
<evidence type="ECO:0000313" key="10">
    <source>
        <dbReference type="EMBL" id="RKD20249.1"/>
    </source>
</evidence>
<dbReference type="RefSeq" id="WP_120180164.1">
    <property type="nucleotide sequence ID" value="NZ_MBTA01000001.1"/>
</dbReference>
<dbReference type="OrthoDB" id="680602at2"/>
<dbReference type="InterPro" id="IPR035952">
    <property type="entry name" value="Rhomboid-like_sf"/>
</dbReference>
<dbReference type="Gene3D" id="1.20.1540.10">
    <property type="entry name" value="Rhomboid-like"/>
    <property type="match status" value="1"/>
</dbReference>
<dbReference type="GO" id="GO:0016020">
    <property type="term" value="C:membrane"/>
    <property type="evidence" value="ECO:0007669"/>
    <property type="project" value="UniProtKB-SubCell"/>
</dbReference>
<evidence type="ECO:0000256" key="5">
    <source>
        <dbReference type="ARBA" id="ARBA00022989"/>
    </source>
</evidence>
<dbReference type="AlphaFoldDB" id="A0A419SBQ6"/>
<keyword evidence="4" id="KW-0378">Hydrolase</keyword>
<proteinExistence type="inferred from homology"/>
<feature type="domain" description="Peptidase S54 rhomboid" evidence="8">
    <location>
        <begin position="68"/>
        <end position="212"/>
    </location>
</feature>